<dbReference type="Proteomes" id="UP001346149">
    <property type="component" value="Unassembled WGS sequence"/>
</dbReference>
<keyword evidence="5" id="KW-0472">Membrane</keyword>
<keyword evidence="2" id="KW-1003">Cell membrane</keyword>
<dbReference type="GO" id="GO:0009506">
    <property type="term" value="C:plasmodesma"/>
    <property type="evidence" value="ECO:0007669"/>
    <property type="project" value="UniProtKB-ARBA"/>
</dbReference>
<evidence type="ECO:0000313" key="12">
    <source>
        <dbReference type="EMBL" id="KAK4797380.1"/>
    </source>
</evidence>
<evidence type="ECO:0000256" key="9">
    <source>
        <dbReference type="SAM" id="MobiDB-lite"/>
    </source>
</evidence>
<evidence type="ECO:0000256" key="4">
    <source>
        <dbReference type="ARBA" id="ARBA00022729"/>
    </source>
</evidence>
<keyword evidence="13" id="KW-1185">Reference proteome</keyword>
<evidence type="ECO:0000256" key="8">
    <source>
        <dbReference type="ARBA" id="ARBA00023288"/>
    </source>
</evidence>
<evidence type="ECO:0000256" key="6">
    <source>
        <dbReference type="ARBA" id="ARBA00023157"/>
    </source>
</evidence>
<feature type="signal peptide" evidence="10">
    <location>
        <begin position="1"/>
        <end position="18"/>
    </location>
</feature>
<evidence type="ECO:0000256" key="2">
    <source>
        <dbReference type="ARBA" id="ARBA00022475"/>
    </source>
</evidence>
<sequence length="231" mass="25155">MWRFIISLVLLHFTISDARVSIDTSKEMNSVLHSQNTDPYGIRNPDFSLPPFQSVSPLPLPAHSVPAFCVYPPPSSSAPAPAIRRPPAAIPRPPKSPQVPSVPECGPSPPNHTRRPPAYPPPPTPPQQQHKPPVYAVWCVAKPTVPDTLMQEAIDYACGAGADCKPIQPNGPCYQPNTLLAHASFAFNSYFQNKKIHGGTCDFGGTAMLITVDPSEFISHLWVLTGLQFTY</sequence>
<reference evidence="12 13" key="1">
    <citation type="journal article" date="2023" name="Hortic Res">
        <title>Pangenome of water caltrop reveals structural variations and asymmetric subgenome divergence after allopolyploidization.</title>
        <authorList>
            <person name="Zhang X."/>
            <person name="Chen Y."/>
            <person name="Wang L."/>
            <person name="Yuan Y."/>
            <person name="Fang M."/>
            <person name="Shi L."/>
            <person name="Lu R."/>
            <person name="Comes H.P."/>
            <person name="Ma Y."/>
            <person name="Chen Y."/>
            <person name="Huang G."/>
            <person name="Zhou Y."/>
            <person name="Zheng Z."/>
            <person name="Qiu Y."/>
        </authorList>
    </citation>
    <scope>NUCLEOTIDE SEQUENCE [LARGE SCALE GENOMIC DNA]</scope>
    <source>
        <strain evidence="12">F231</strain>
    </source>
</reference>
<evidence type="ECO:0000256" key="1">
    <source>
        <dbReference type="ARBA" id="ARBA00004609"/>
    </source>
</evidence>
<keyword evidence="3" id="KW-0336">GPI-anchor</keyword>
<protein>
    <recommendedName>
        <fullName evidence="11">X8 domain-containing protein</fullName>
    </recommendedName>
</protein>
<dbReference type="SMART" id="SM00768">
    <property type="entry name" value="X8"/>
    <property type="match status" value="1"/>
</dbReference>
<comment type="subcellular location">
    <subcellularLocation>
        <location evidence="1">Cell membrane</location>
        <topology evidence="1">Lipid-anchor</topology>
        <topology evidence="1">GPI-anchor</topology>
    </subcellularLocation>
</comment>
<dbReference type="EMBL" id="JAXQNO010000006">
    <property type="protein sequence ID" value="KAK4797380.1"/>
    <property type="molecule type" value="Genomic_DNA"/>
</dbReference>
<proteinExistence type="predicted"/>
<keyword evidence="4 10" id="KW-0732">Signal</keyword>
<feature type="region of interest" description="Disordered" evidence="9">
    <location>
        <begin position="80"/>
        <end position="129"/>
    </location>
</feature>
<feature type="domain" description="X8" evidence="11">
    <location>
        <begin position="137"/>
        <end position="219"/>
    </location>
</feature>
<evidence type="ECO:0000259" key="11">
    <source>
        <dbReference type="SMART" id="SM00768"/>
    </source>
</evidence>
<gene>
    <name evidence="12" type="ORF">SAY86_029706</name>
</gene>
<evidence type="ECO:0000256" key="10">
    <source>
        <dbReference type="SAM" id="SignalP"/>
    </source>
</evidence>
<dbReference type="InterPro" id="IPR044788">
    <property type="entry name" value="X8_dom_prot"/>
</dbReference>
<feature type="compositionally biased region" description="Pro residues" evidence="9">
    <location>
        <begin position="88"/>
        <end position="97"/>
    </location>
</feature>
<dbReference type="AlphaFoldDB" id="A0AAN7MIQ0"/>
<name>A0AAN7MIQ0_TRANT</name>
<dbReference type="GO" id="GO:0005886">
    <property type="term" value="C:plasma membrane"/>
    <property type="evidence" value="ECO:0007669"/>
    <property type="project" value="UniProtKB-SubCell"/>
</dbReference>
<evidence type="ECO:0000256" key="3">
    <source>
        <dbReference type="ARBA" id="ARBA00022622"/>
    </source>
</evidence>
<accession>A0AAN7MIQ0</accession>
<dbReference type="Gene3D" id="1.20.58.1040">
    <property type="match status" value="1"/>
</dbReference>
<evidence type="ECO:0000313" key="13">
    <source>
        <dbReference type="Proteomes" id="UP001346149"/>
    </source>
</evidence>
<dbReference type="Pfam" id="PF07983">
    <property type="entry name" value="X8"/>
    <property type="match status" value="1"/>
</dbReference>
<comment type="caution">
    <text evidence="12">The sequence shown here is derived from an EMBL/GenBank/DDBJ whole genome shotgun (WGS) entry which is preliminary data.</text>
</comment>
<dbReference type="FunFam" id="1.20.58.1040:FF:000001">
    <property type="entry name" value="Glucan endo-1,3-beta-glucosidase 4"/>
    <property type="match status" value="1"/>
</dbReference>
<keyword evidence="8" id="KW-0449">Lipoprotein</keyword>
<keyword evidence="6" id="KW-1015">Disulfide bond</keyword>
<keyword evidence="7" id="KW-0325">Glycoprotein</keyword>
<feature type="compositionally biased region" description="Pro residues" evidence="9">
    <location>
        <begin position="117"/>
        <end position="126"/>
    </location>
</feature>
<dbReference type="InterPro" id="IPR012946">
    <property type="entry name" value="X8"/>
</dbReference>
<evidence type="ECO:0000256" key="7">
    <source>
        <dbReference type="ARBA" id="ARBA00023180"/>
    </source>
</evidence>
<dbReference type="GO" id="GO:0098552">
    <property type="term" value="C:side of membrane"/>
    <property type="evidence" value="ECO:0007669"/>
    <property type="project" value="UniProtKB-KW"/>
</dbReference>
<organism evidence="12 13">
    <name type="scientific">Trapa natans</name>
    <name type="common">Water chestnut</name>
    <dbReference type="NCBI Taxonomy" id="22666"/>
    <lineage>
        <taxon>Eukaryota</taxon>
        <taxon>Viridiplantae</taxon>
        <taxon>Streptophyta</taxon>
        <taxon>Embryophyta</taxon>
        <taxon>Tracheophyta</taxon>
        <taxon>Spermatophyta</taxon>
        <taxon>Magnoliopsida</taxon>
        <taxon>eudicotyledons</taxon>
        <taxon>Gunneridae</taxon>
        <taxon>Pentapetalae</taxon>
        <taxon>rosids</taxon>
        <taxon>malvids</taxon>
        <taxon>Myrtales</taxon>
        <taxon>Lythraceae</taxon>
        <taxon>Trapa</taxon>
    </lineage>
</organism>
<evidence type="ECO:0000256" key="5">
    <source>
        <dbReference type="ARBA" id="ARBA00023136"/>
    </source>
</evidence>
<dbReference type="PANTHER" id="PTHR31044">
    <property type="entry name" value="BETA-1,3 GLUCANASE"/>
    <property type="match status" value="1"/>
</dbReference>
<dbReference type="PANTHER" id="PTHR31044:SF118">
    <property type="entry name" value="MAJOR POLLEN ALLERGEN OLE E 10-LIKE"/>
    <property type="match status" value="1"/>
</dbReference>
<feature type="chain" id="PRO_5042865026" description="X8 domain-containing protein" evidence="10">
    <location>
        <begin position="19"/>
        <end position="231"/>
    </location>
</feature>